<dbReference type="InterPro" id="IPR004101">
    <property type="entry name" value="Mur_ligase_C"/>
</dbReference>
<evidence type="ECO:0000256" key="8">
    <source>
        <dbReference type="ARBA" id="ARBA00022840"/>
    </source>
</evidence>
<keyword evidence="6 14" id="KW-0132">Cell division</keyword>
<comment type="similarity">
    <text evidence="14">Belongs to the MurCDEF family.</text>
</comment>
<accession>A0A5C4MFA4</accession>
<evidence type="ECO:0000256" key="4">
    <source>
        <dbReference type="ARBA" id="ARBA00022490"/>
    </source>
</evidence>
<keyword evidence="5 14" id="KW-0436">Ligase</keyword>
<evidence type="ECO:0000256" key="14">
    <source>
        <dbReference type="HAMAP-Rule" id="MF_00046"/>
    </source>
</evidence>
<dbReference type="GO" id="GO:0008763">
    <property type="term" value="F:UDP-N-acetylmuramate-L-alanine ligase activity"/>
    <property type="evidence" value="ECO:0007669"/>
    <property type="project" value="UniProtKB-UniRule"/>
</dbReference>
<organism evidence="18 20">
    <name type="scientific">Mumia zhuanghuii</name>
    <dbReference type="NCBI Taxonomy" id="2585211"/>
    <lineage>
        <taxon>Bacteria</taxon>
        <taxon>Bacillati</taxon>
        <taxon>Actinomycetota</taxon>
        <taxon>Actinomycetes</taxon>
        <taxon>Propionibacteriales</taxon>
        <taxon>Nocardioidaceae</taxon>
        <taxon>Mumia</taxon>
    </lineage>
</organism>
<dbReference type="GO" id="GO:0008360">
    <property type="term" value="P:regulation of cell shape"/>
    <property type="evidence" value="ECO:0007669"/>
    <property type="project" value="UniProtKB-KW"/>
</dbReference>
<comment type="function">
    <text evidence="14">Cell wall formation.</text>
</comment>
<dbReference type="AlphaFoldDB" id="A0A5C4MFA4"/>
<evidence type="ECO:0000256" key="7">
    <source>
        <dbReference type="ARBA" id="ARBA00022741"/>
    </source>
</evidence>
<dbReference type="Gene3D" id="3.90.190.20">
    <property type="entry name" value="Mur ligase, C-terminal domain"/>
    <property type="match status" value="1"/>
</dbReference>
<dbReference type="Pfam" id="PF08245">
    <property type="entry name" value="Mur_ligase_M"/>
    <property type="match status" value="1"/>
</dbReference>
<dbReference type="InterPro" id="IPR050061">
    <property type="entry name" value="MurCDEF_pg_biosynth"/>
</dbReference>
<proteinExistence type="inferred from homology"/>
<dbReference type="EMBL" id="VDFR01000119">
    <property type="protein sequence ID" value="TNC38630.1"/>
    <property type="molecule type" value="Genomic_DNA"/>
</dbReference>
<comment type="caution">
    <text evidence="18">The sequence shown here is derived from an EMBL/GenBank/DDBJ whole genome shotgun (WGS) entry which is preliminary data.</text>
</comment>
<dbReference type="GO" id="GO:0005737">
    <property type="term" value="C:cytoplasm"/>
    <property type="evidence" value="ECO:0007669"/>
    <property type="project" value="UniProtKB-SubCell"/>
</dbReference>
<feature type="domain" description="Mur ligase central" evidence="17">
    <location>
        <begin position="120"/>
        <end position="302"/>
    </location>
</feature>
<feature type="domain" description="Mur ligase C-terminal" evidence="16">
    <location>
        <begin position="324"/>
        <end position="454"/>
    </location>
</feature>
<protein>
    <recommendedName>
        <fullName evidence="3 14">UDP-N-acetylmuramate--L-alanine ligase</fullName>
        <ecNumber evidence="3 14">6.3.2.8</ecNumber>
    </recommendedName>
    <alternativeName>
        <fullName evidence="14">UDP-N-acetylmuramoyl-L-alanine synthetase</fullName>
    </alternativeName>
</protein>
<feature type="domain" description="Mur ligase N-terminal catalytic" evidence="15">
    <location>
        <begin position="18"/>
        <end position="112"/>
    </location>
</feature>
<dbReference type="InterPro" id="IPR036565">
    <property type="entry name" value="Mur-like_cat_sf"/>
</dbReference>
<evidence type="ECO:0000256" key="3">
    <source>
        <dbReference type="ARBA" id="ARBA00012211"/>
    </source>
</evidence>
<evidence type="ECO:0000313" key="20">
    <source>
        <dbReference type="Proteomes" id="UP000306740"/>
    </source>
</evidence>
<keyword evidence="11 14" id="KW-0131">Cell cycle</keyword>
<dbReference type="SUPFAM" id="SSF53623">
    <property type="entry name" value="MurD-like peptide ligases, catalytic domain"/>
    <property type="match status" value="1"/>
</dbReference>
<keyword evidence="4 14" id="KW-0963">Cytoplasm</keyword>
<dbReference type="PANTHER" id="PTHR43445:SF3">
    <property type="entry name" value="UDP-N-ACETYLMURAMATE--L-ALANINE LIGASE"/>
    <property type="match status" value="1"/>
</dbReference>
<evidence type="ECO:0000313" key="19">
    <source>
        <dbReference type="EMBL" id="TNC38630.1"/>
    </source>
</evidence>
<comment type="pathway">
    <text evidence="2 14">Cell wall biogenesis; peptidoglycan biosynthesis.</text>
</comment>
<keyword evidence="10 14" id="KW-0573">Peptidoglycan synthesis</keyword>
<dbReference type="InterPro" id="IPR013221">
    <property type="entry name" value="Mur_ligase_cen"/>
</dbReference>
<evidence type="ECO:0000256" key="11">
    <source>
        <dbReference type="ARBA" id="ARBA00023306"/>
    </source>
</evidence>
<dbReference type="InterPro" id="IPR005758">
    <property type="entry name" value="UDP-N-AcMur_Ala_ligase_MurC"/>
</dbReference>
<dbReference type="Pfam" id="PF02875">
    <property type="entry name" value="Mur_ligase_C"/>
    <property type="match status" value="1"/>
</dbReference>
<keyword evidence="9 14" id="KW-0133">Cell shape</keyword>
<keyword evidence="12 14" id="KW-0961">Cell wall biogenesis/degradation</keyword>
<dbReference type="GO" id="GO:0071555">
    <property type="term" value="P:cell wall organization"/>
    <property type="evidence" value="ECO:0007669"/>
    <property type="project" value="UniProtKB-KW"/>
</dbReference>
<dbReference type="RefSeq" id="WP_139106724.1">
    <property type="nucleotide sequence ID" value="NZ_VDFR01000119.1"/>
</dbReference>
<evidence type="ECO:0000256" key="1">
    <source>
        <dbReference type="ARBA" id="ARBA00004496"/>
    </source>
</evidence>
<comment type="subcellular location">
    <subcellularLocation>
        <location evidence="1 14">Cytoplasm</location>
    </subcellularLocation>
</comment>
<dbReference type="EC" id="6.3.2.8" evidence="3 14"/>
<dbReference type="InterPro" id="IPR036615">
    <property type="entry name" value="Mur_ligase_C_dom_sf"/>
</dbReference>
<dbReference type="Gene3D" id="3.40.50.720">
    <property type="entry name" value="NAD(P)-binding Rossmann-like Domain"/>
    <property type="match status" value="1"/>
</dbReference>
<dbReference type="UniPathway" id="UPA00219"/>
<evidence type="ECO:0000256" key="5">
    <source>
        <dbReference type="ARBA" id="ARBA00022598"/>
    </source>
</evidence>
<dbReference type="GO" id="GO:0009252">
    <property type="term" value="P:peptidoglycan biosynthetic process"/>
    <property type="evidence" value="ECO:0007669"/>
    <property type="project" value="UniProtKB-UniRule"/>
</dbReference>
<dbReference type="Pfam" id="PF01225">
    <property type="entry name" value="Mur_ligase"/>
    <property type="match status" value="1"/>
</dbReference>
<reference evidence="18 20" key="1">
    <citation type="submission" date="2019-05" db="EMBL/GenBank/DDBJ databases">
        <title>Mumia sp. nov., isolated from the intestinal contents of plateau pika (Ochotona curzoniae) in the Qinghai-Tibet plateau of China.</title>
        <authorList>
            <person name="Tian Z."/>
        </authorList>
    </citation>
    <scope>NUCLEOTIDE SEQUENCE [LARGE SCALE GENOMIC DNA]</scope>
    <source>
        <strain evidence="20">527</strain>
        <strain evidence="18">Z527</strain>
    </source>
</reference>
<dbReference type="InterPro" id="IPR000713">
    <property type="entry name" value="Mur_ligase_N"/>
</dbReference>
<name>A0A5C4MFA4_9ACTN</name>
<evidence type="ECO:0000256" key="6">
    <source>
        <dbReference type="ARBA" id="ARBA00022618"/>
    </source>
</evidence>
<dbReference type="PANTHER" id="PTHR43445">
    <property type="entry name" value="UDP-N-ACETYLMURAMATE--L-ALANINE LIGASE-RELATED"/>
    <property type="match status" value="1"/>
</dbReference>
<dbReference type="SUPFAM" id="SSF53244">
    <property type="entry name" value="MurD-like peptide ligases, peptide-binding domain"/>
    <property type="match status" value="1"/>
</dbReference>
<evidence type="ECO:0000256" key="10">
    <source>
        <dbReference type="ARBA" id="ARBA00022984"/>
    </source>
</evidence>
<comment type="catalytic activity">
    <reaction evidence="13 14">
        <text>UDP-N-acetyl-alpha-D-muramate + L-alanine + ATP = UDP-N-acetyl-alpha-D-muramoyl-L-alanine + ADP + phosphate + H(+)</text>
        <dbReference type="Rhea" id="RHEA:23372"/>
        <dbReference type="ChEBI" id="CHEBI:15378"/>
        <dbReference type="ChEBI" id="CHEBI:30616"/>
        <dbReference type="ChEBI" id="CHEBI:43474"/>
        <dbReference type="ChEBI" id="CHEBI:57972"/>
        <dbReference type="ChEBI" id="CHEBI:70757"/>
        <dbReference type="ChEBI" id="CHEBI:83898"/>
        <dbReference type="ChEBI" id="CHEBI:456216"/>
        <dbReference type="EC" id="6.3.2.8"/>
    </reaction>
</comment>
<feature type="binding site" evidence="14">
    <location>
        <begin position="122"/>
        <end position="128"/>
    </location>
    <ligand>
        <name>ATP</name>
        <dbReference type="ChEBI" id="CHEBI:30616"/>
    </ligand>
</feature>
<evidence type="ECO:0000256" key="9">
    <source>
        <dbReference type="ARBA" id="ARBA00022960"/>
    </source>
</evidence>
<dbReference type="Gene3D" id="3.40.1190.10">
    <property type="entry name" value="Mur-like, catalytic domain"/>
    <property type="match status" value="1"/>
</dbReference>
<evidence type="ECO:0000256" key="2">
    <source>
        <dbReference type="ARBA" id="ARBA00004752"/>
    </source>
</evidence>
<evidence type="ECO:0000256" key="12">
    <source>
        <dbReference type="ARBA" id="ARBA00023316"/>
    </source>
</evidence>
<keyword evidence="7 14" id="KW-0547">Nucleotide-binding</keyword>
<keyword evidence="8 14" id="KW-0067">ATP-binding</keyword>
<dbReference type="EMBL" id="VDFR01000123">
    <property type="protein sequence ID" value="TNC38141.1"/>
    <property type="molecule type" value="Genomic_DNA"/>
</dbReference>
<dbReference type="GO" id="GO:0005524">
    <property type="term" value="F:ATP binding"/>
    <property type="evidence" value="ECO:0007669"/>
    <property type="project" value="UniProtKB-UniRule"/>
</dbReference>
<evidence type="ECO:0000256" key="13">
    <source>
        <dbReference type="ARBA" id="ARBA00047833"/>
    </source>
</evidence>
<dbReference type="NCBIfam" id="TIGR01082">
    <property type="entry name" value="murC"/>
    <property type="match status" value="1"/>
</dbReference>
<dbReference type="SUPFAM" id="SSF51984">
    <property type="entry name" value="MurCD N-terminal domain"/>
    <property type="match status" value="1"/>
</dbReference>
<dbReference type="Proteomes" id="UP000306740">
    <property type="component" value="Unassembled WGS sequence"/>
</dbReference>
<evidence type="ECO:0000313" key="18">
    <source>
        <dbReference type="EMBL" id="TNC38141.1"/>
    </source>
</evidence>
<gene>
    <name evidence="14" type="primary">murC</name>
    <name evidence="19" type="ORF">FHE65_24240</name>
    <name evidence="18" type="ORF">FHE65_24625</name>
</gene>
<sequence length="474" mass="49488">MRIDVPAVIEPAEELGAVHFVGIGGAGLSAIARIMLQRGISVSGSDAQDSPTLRALEAEGAVVHVGQAAQNLGDAQTVVASTAVREDNPEIVEARARGLRLYPRSAGLQSVMLGRDVVAVAGTHGKTTTTSMLTTALVRAGVDPSYAIGAPVAALGSNAHAGEGRWFVAEADESDGAFLVYRPYGAVVTNVDADHLDVWGTPEAYEAAFGEFVDRIQPEGFLVLCADDPGAAALASRAQRRGLRVVRTGLSEDVDLRGVDLLTSGGATSFTVVRGDDELGRVMLQVPGQHYVVDALGALAAALECGTSFADAAEGLSAYSGASRRMELIDEADGVRVYDSYAHHPVEIAGDLQAARALAGRGRVLVAFQPHLVSRTRIFGTAMGRALGAADEVVVTDIYLAREDPDPEVTGALIRDAVGLPPEVVHAGDPLETLDTQLASLARRGDLVLLLGAGDITTVAPRLVARLEERTRTR</sequence>
<dbReference type="HAMAP" id="MF_00046">
    <property type="entry name" value="MurC"/>
    <property type="match status" value="1"/>
</dbReference>
<dbReference type="OrthoDB" id="9804126at2"/>
<evidence type="ECO:0000259" key="17">
    <source>
        <dbReference type="Pfam" id="PF08245"/>
    </source>
</evidence>
<evidence type="ECO:0000259" key="15">
    <source>
        <dbReference type="Pfam" id="PF01225"/>
    </source>
</evidence>
<dbReference type="GO" id="GO:0051301">
    <property type="term" value="P:cell division"/>
    <property type="evidence" value="ECO:0007669"/>
    <property type="project" value="UniProtKB-KW"/>
</dbReference>
<evidence type="ECO:0000259" key="16">
    <source>
        <dbReference type="Pfam" id="PF02875"/>
    </source>
</evidence>